<dbReference type="EMBL" id="JACDUL010000001">
    <property type="protein sequence ID" value="MBA2861621.1"/>
    <property type="molecule type" value="Genomic_DNA"/>
</dbReference>
<accession>A0A7J9PES4</accession>
<dbReference type="Proteomes" id="UP000533207">
    <property type="component" value="Unassembled WGS sequence"/>
</dbReference>
<dbReference type="AlphaFoldDB" id="A0A7J9PES4"/>
<evidence type="ECO:0000313" key="2">
    <source>
        <dbReference type="Proteomes" id="UP000533207"/>
    </source>
</evidence>
<reference evidence="1 2" key="1">
    <citation type="submission" date="2020-07" db="EMBL/GenBank/DDBJ databases">
        <title>Genomic Encyclopedia of Type Strains, Phase IV (KMG-V): Genome sequencing to study the core and pangenomes of soil and plant-associated prokaryotes.</title>
        <authorList>
            <person name="Whitman W."/>
        </authorList>
    </citation>
    <scope>NUCLEOTIDE SEQUENCE [LARGE SCALE GENOMIC DNA]</scope>
    <source>
        <strain evidence="1 2">C8</strain>
    </source>
</reference>
<organism evidence="1 2">
    <name type="scientific">Methanococcus maripaludis</name>
    <name type="common">Methanococcus deltae</name>
    <dbReference type="NCBI Taxonomy" id="39152"/>
    <lineage>
        <taxon>Archaea</taxon>
        <taxon>Methanobacteriati</taxon>
        <taxon>Methanobacteriota</taxon>
        <taxon>Methanomada group</taxon>
        <taxon>Methanococci</taxon>
        <taxon>Methanococcales</taxon>
        <taxon>Methanococcaceae</taxon>
        <taxon>Methanococcus</taxon>
    </lineage>
</organism>
<name>A0A7J9PES4_METMI</name>
<sequence length="114" mass="12962">MIPMIALSSFQSPSVEIDIHSDLSGVDKKKIDLATRRASYLVLVYNIREKLPEICDKLSQVYDENDSQIISLGVQTRKKRHLALKIEKNSFQIVSKLKGDCNIILNNDSWSDVQ</sequence>
<dbReference type="RefSeq" id="WP_155810743.1">
    <property type="nucleotide sequence ID" value="NZ_JACDUL010000001.1"/>
</dbReference>
<protein>
    <submittedName>
        <fullName evidence="1">Uncharacterized protein</fullName>
    </submittedName>
</protein>
<proteinExistence type="predicted"/>
<gene>
    <name evidence="1" type="ORF">HNP90_000481</name>
</gene>
<evidence type="ECO:0000313" key="1">
    <source>
        <dbReference type="EMBL" id="MBA2861621.1"/>
    </source>
</evidence>
<comment type="caution">
    <text evidence="1">The sequence shown here is derived from an EMBL/GenBank/DDBJ whole genome shotgun (WGS) entry which is preliminary data.</text>
</comment>